<dbReference type="EMBL" id="SADE01000003">
    <property type="protein sequence ID" value="RVU35293.1"/>
    <property type="molecule type" value="Genomic_DNA"/>
</dbReference>
<evidence type="ECO:0000256" key="6">
    <source>
        <dbReference type="ARBA" id="ARBA00022982"/>
    </source>
</evidence>
<evidence type="ECO:0000256" key="3">
    <source>
        <dbReference type="ARBA" id="ARBA00022531"/>
    </source>
</evidence>
<feature type="domain" description="Cytochrome c" evidence="9">
    <location>
        <begin position="8"/>
        <end position="111"/>
    </location>
</feature>
<name>A0A437QL90_9PROT</name>
<dbReference type="InterPro" id="IPR009056">
    <property type="entry name" value="Cyt_c-like_dom"/>
</dbReference>
<gene>
    <name evidence="10" type="ORF">EOI86_19845</name>
</gene>
<dbReference type="OrthoDB" id="9805828at2"/>
<dbReference type="GO" id="GO:0046872">
    <property type="term" value="F:metal ion binding"/>
    <property type="evidence" value="ECO:0007669"/>
    <property type="project" value="UniProtKB-KW"/>
</dbReference>
<comment type="caution">
    <text evidence="10">The sequence shown here is derived from an EMBL/GenBank/DDBJ whole genome shotgun (WGS) entry which is preliminary data.</text>
</comment>
<dbReference type="PROSITE" id="PS51007">
    <property type="entry name" value="CYTC"/>
    <property type="match status" value="1"/>
</dbReference>
<proteinExistence type="predicted"/>
<evidence type="ECO:0000313" key="11">
    <source>
        <dbReference type="Proteomes" id="UP000287447"/>
    </source>
</evidence>
<reference evidence="11" key="1">
    <citation type="submission" date="2019-01" db="EMBL/GenBank/DDBJ databases">
        <title>Gri0909 isolated from a small marine red alga.</title>
        <authorList>
            <person name="Kim J."/>
            <person name="Jeong S.E."/>
            <person name="Jeon C.O."/>
        </authorList>
    </citation>
    <scope>NUCLEOTIDE SEQUENCE [LARGE SCALE GENOMIC DNA]</scope>
    <source>
        <strain evidence="11">Gri0909</strain>
    </source>
</reference>
<accession>A0A437QL90</accession>
<evidence type="ECO:0000256" key="1">
    <source>
        <dbReference type="ARBA" id="ARBA00003590"/>
    </source>
</evidence>
<organism evidence="10 11">
    <name type="scientific">Hwanghaeella grinnelliae</name>
    <dbReference type="NCBI Taxonomy" id="2500179"/>
    <lineage>
        <taxon>Bacteria</taxon>
        <taxon>Pseudomonadati</taxon>
        <taxon>Pseudomonadota</taxon>
        <taxon>Alphaproteobacteria</taxon>
        <taxon>Rhodospirillales</taxon>
        <taxon>Rhodospirillaceae</taxon>
        <taxon>Hwanghaeella</taxon>
    </lineage>
</organism>
<dbReference type="GO" id="GO:0015979">
    <property type="term" value="P:photosynthesis"/>
    <property type="evidence" value="ECO:0007669"/>
    <property type="project" value="UniProtKB-KW"/>
</dbReference>
<evidence type="ECO:0000256" key="5">
    <source>
        <dbReference type="ARBA" id="ARBA00022723"/>
    </source>
</evidence>
<evidence type="ECO:0000256" key="8">
    <source>
        <dbReference type="PROSITE-ProRule" id="PRU00433"/>
    </source>
</evidence>
<sequence>MSGQAGAADAENGEYLFKTICAACHSIEPDSHRTGPSLHKIWGHPAGKAEGFDYSAAFKGAAADELIWTEENLDKFLRRPRSVVKGNKMAYLGLRDDADRADLLAYLKRMSQ</sequence>
<keyword evidence="6" id="KW-0249">Electron transport</keyword>
<dbReference type="InterPro" id="IPR036909">
    <property type="entry name" value="Cyt_c-like_dom_sf"/>
</dbReference>
<evidence type="ECO:0000256" key="7">
    <source>
        <dbReference type="ARBA" id="ARBA00023004"/>
    </source>
</evidence>
<dbReference type="PANTHER" id="PTHR11961">
    <property type="entry name" value="CYTOCHROME C"/>
    <property type="match status" value="1"/>
</dbReference>
<dbReference type="SUPFAM" id="SSF46626">
    <property type="entry name" value="Cytochrome c"/>
    <property type="match status" value="1"/>
</dbReference>
<dbReference type="Pfam" id="PF00034">
    <property type="entry name" value="Cytochrom_C"/>
    <property type="match status" value="1"/>
</dbReference>
<keyword evidence="4 8" id="KW-0349">Heme</keyword>
<keyword evidence="2" id="KW-0813">Transport</keyword>
<dbReference type="PRINTS" id="PR00604">
    <property type="entry name" value="CYTCHRMECIAB"/>
</dbReference>
<keyword evidence="5 8" id="KW-0479">Metal-binding</keyword>
<evidence type="ECO:0000313" key="10">
    <source>
        <dbReference type="EMBL" id="RVU35293.1"/>
    </source>
</evidence>
<keyword evidence="3" id="KW-0602">Photosynthesis</keyword>
<keyword evidence="7 8" id="KW-0408">Iron</keyword>
<protein>
    <submittedName>
        <fullName evidence="10">C-type cytochrome</fullName>
    </submittedName>
</protein>
<evidence type="ECO:0000256" key="2">
    <source>
        <dbReference type="ARBA" id="ARBA00022448"/>
    </source>
</evidence>
<evidence type="ECO:0000259" key="9">
    <source>
        <dbReference type="PROSITE" id="PS51007"/>
    </source>
</evidence>
<dbReference type="GO" id="GO:0009055">
    <property type="term" value="F:electron transfer activity"/>
    <property type="evidence" value="ECO:0007669"/>
    <property type="project" value="InterPro"/>
</dbReference>
<dbReference type="InterPro" id="IPR002327">
    <property type="entry name" value="Cyt_c_1A/1B"/>
</dbReference>
<comment type="function">
    <text evidence="1">Cytochrome c2 is found mainly in purple, non-sulfur, photosynthetic bacteria where it functions as the electron donor to the oxidized bacteriochlorophyll in the photophosphorylation pathway. However, it may also have a role in the respiratory chain and is found in some non-photosynthetic bacteria.</text>
</comment>
<dbReference type="Proteomes" id="UP000287447">
    <property type="component" value="Unassembled WGS sequence"/>
</dbReference>
<keyword evidence="11" id="KW-1185">Reference proteome</keyword>
<dbReference type="GO" id="GO:0020037">
    <property type="term" value="F:heme binding"/>
    <property type="evidence" value="ECO:0007669"/>
    <property type="project" value="InterPro"/>
</dbReference>
<evidence type="ECO:0000256" key="4">
    <source>
        <dbReference type="ARBA" id="ARBA00022617"/>
    </source>
</evidence>
<dbReference type="Gene3D" id="1.10.760.10">
    <property type="entry name" value="Cytochrome c-like domain"/>
    <property type="match status" value="1"/>
</dbReference>
<dbReference type="AlphaFoldDB" id="A0A437QL90"/>